<reference evidence="3 4" key="1">
    <citation type="submission" date="2020-02" db="EMBL/GenBank/DDBJ databases">
        <title>Genome sequences of Thiorhodococcus mannitoliphagus and Thiorhodococcus minor, purple sulfur photosynthetic bacteria in the gammaproteobacterial family, Chromatiaceae.</title>
        <authorList>
            <person name="Aviles F.A."/>
            <person name="Meyer T.E."/>
            <person name="Kyndt J.A."/>
        </authorList>
    </citation>
    <scope>NUCLEOTIDE SEQUENCE [LARGE SCALE GENOMIC DNA]</scope>
    <source>
        <strain evidence="3 4">DSM 11518</strain>
    </source>
</reference>
<dbReference type="AlphaFoldDB" id="A0A6M0K6V6"/>
<keyword evidence="4" id="KW-1185">Reference proteome</keyword>
<evidence type="ECO:0000313" key="4">
    <source>
        <dbReference type="Proteomes" id="UP000483379"/>
    </source>
</evidence>
<proteinExistence type="predicted"/>
<feature type="region of interest" description="Disordered" evidence="1">
    <location>
        <begin position="32"/>
        <end position="61"/>
    </location>
</feature>
<sequence length="293" mass="31973">MNTIAKLFLSGTLPFFAAASLVSADPSIDNTMGVDTRDKSGEEAGSQKDSAEALTSMSSDSSNGDIDLIDYGLDRRDFPGTALWEIDSDGKDYSQVFGPTGALTIFTEENQIFDAFGTLQCIAYEEGGLFKLRHLGKDAVLLTASEIGYVFSGNVDVLPEPSTAEWQRLAESQLAYALTDDRLYKVRDGQAEIAGRTDVSLREANPMRTLLIGAIHEGICGVERAEMSSETDNVGDGSDFPGTFIWGGDSTQELRCQSERCRNRQRRRIFRAECRLEGGYAIGWTCRIPEGGN</sequence>
<name>A0A6M0K6V6_9GAMM</name>
<feature type="chain" id="PRO_5026944787" description="WG repeat-containing protein" evidence="2">
    <location>
        <begin position="25"/>
        <end position="293"/>
    </location>
</feature>
<dbReference type="EMBL" id="JAAIJQ010000174">
    <property type="protein sequence ID" value="NEV65209.1"/>
    <property type="molecule type" value="Genomic_DNA"/>
</dbReference>
<feature type="signal peptide" evidence="2">
    <location>
        <begin position="1"/>
        <end position="24"/>
    </location>
</feature>
<dbReference type="Proteomes" id="UP000483379">
    <property type="component" value="Unassembled WGS sequence"/>
</dbReference>
<feature type="compositionally biased region" description="Basic and acidic residues" evidence="1">
    <location>
        <begin position="35"/>
        <end position="51"/>
    </location>
</feature>
<accession>A0A6M0K6V6</accession>
<organism evidence="3 4">
    <name type="scientific">Thiorhodococcus minor</name>
    <dbReference type="NCBI Taxonomy" id="57489"/>
    <lineage>
        <taxon>Bacteria</taxon>
        <taxon>Pseudomonadati</taxon>
        <taxon>Pseudomonadota</taxon>
        <taxon>Gammaproteobacteria</taxon>
        <taxon>Chromatiales</taxon>
        <taxon>Chromatiaceae</taxon>
        <taxon>Thiorhodococcus</taxon>
    </lineage>
</organism>
<evidence type="ECO:0000313" key="3">
    <source>
        <dbReference type="EMBL" id="NEV65209.1"/>
    </source>
</evidence>
<keyword evidence="2" id="KW-0732">Signal</keyword>
<dbReference type="RefSeq" id="WP_164456537.1">
    <property type="nucleotide sequence ID" value="NZ_JAAIJQ010000174.1"/>
</dbReference>
<evidence type="ECO:0000256" key="1">
    <source>
        <dbReference type="SAM" id="MobiDB-lite"/>
    </source>
</evidence>
<evidence type="ECO:0000256" key="2">
    <source>
        <dbReference type="SAM" id="SignalP"/>
    </source>
</evidence>
<evidence type="ECO:0008006" key="5">
    <source>
        <dbReference type="Google" id="ProtNLM"/>
    </source>
</evidence>
<gene>
    <name evidence="3" type="ORF">G3446_25810</name>
</gene>
<comment type="caution">
    <text evidence="3">The sequence shown here is derived from an EMBL/GenBank/DDBJ whole genome shotgun (WGS) entry which is preliminary data.</text>
</comment>
<protein>
    <recommendedName>
        <fullName evidence="5">WG repeat-containing protein</fullName>
    </recommendedName>
</protein>